<feature type="transmembrane region" description="Helical" evidence="6">
    <location>
        <begin position="644"/>
        <end position="663"/>
    </location>
</feature>
<proteinExistence type="predicted"/>
<feature type="transmembrane region" description="Helical" evidence="6">
    <location>
        <begin position="757"/>
        <end position="777"/>
    </location>
</feature>
<feature type="transmembrane region" description="Helical" evidence="6">
    <location>
        <begin position="378"/>
        <end position="397"/>
    </location>
</feature>
<dbReference type="PANTHER" id="PTHR33406:SF13">
    <property type="entry name" value="MEMBRANE PROTEIN YDFJ"/>
    <property type="match status" value="1"/>
</dbReference>
<dbReference type="InterPro" id="IPR050545">
    <property type="entry name" value="Mycobact_MmpL"/>
</dbReference>
<evidence type="ECO:0000256" key="3">
    <source>
        <dbReference type="ARBA" id="ARBA00022692"/>
    </source>
</evidence>
<dbReference type="EMBL" id="JZRB01000046">
    <property type="protein sequence ID" value="KJV27756.1"/>
    <property type="molecule type" value="Genomic_DNA"/>
</dbReference>
<keyword evidence="8" id="KW-0449">Lipoprotein</keyword>
<keyword evidence="3 6" id="KW-0812">Transmembrane</keyword>
<comment type="subcellular location">
    <subcellularLocation>
        <location evidence="1">Cell membrane</location>
        <topology evidence="1">Multi-pass membrane protein</topology>
    </subcellularLocation>
</comment>
<evidence type="ECO:0000313" key="9">
    <source>
        <dbReference type="Proteomes" id="UP000033651"/>
    </source>
</evidence>
<protein>
    <submittedName>
        <fullName evidence="8">Lipoprotein</fullName>
    </submittedName>
</protein>
<feature type="transmembrane region" description="Helical" evidence="6">
    <location>
        <begin position="310"/>
        <end position="331"/>
    </location>
</feature>
<dbReference type="Pfam" id="PF03176">
    <property type="entry name" value="MMPL"/>
    <property type="match status" value="1"/>
</dbReference>
<feature type="transmembrane region" description="Helical" evidence="6">
    <location>
        <begin position="429"/>
        <end position="445"/>
    </location>
</feature>
<evidence type="ECO:0000256" key="6">
    <source>
        <dbReference type="SAM" id="Phobius"/>
    </source>
</evidence>
<name>A0A0F3K9C3_9GAMM</name>
<keyword evidence="9" id="KW-1185">Reference proteome</keyword>
<keyword evidence="4 6" id="KW-1133">Transmembrane helix</keyword>
<dbReference type="PATRIC" id="fig|345309.4.peg.3276"/>
<keyword evidence="2" id="KW-1003">Cell membrane</keyword>
<dbReference type="AlphaFoldDB" id="A0A0F3K9C3"/>
<dbReference type="SUPFAM" id="SSF82866">
    <property type="entry name" value="Multidrug efflux transporter AcrB transmembrane domain"/>
    <property type="match status" value="2"/>
</dbReference>
<dbReference type="RefSeq" id="WP_045830910.1">
    <property type="nucleotide sequence ID" value="NZ_JZRB01000046.1"/>
</dbReference>
<accession>A0A0F3K9C3</accession>
<evidence type="ECO:0000313" key="8">
    <source>
        <dbReference type="EMBL" id="KJV27756.1"/>
    </source>
</evidence>
<dbReference type="Gene3D" id="1.20.1640.10">
    <property type="entry name" value="Multidrug efflux transporter AcrB transmembrane domain"/>
    <property type="match status" value="2"/>
</dbReference>
<feature type="transmembrane region" description="Helical" evidence="6">
    <location>
        <begin position="729"/>
        <end position="751"/>
    </location>
</feature>
<evidence type="ECO:0000256" key="1">
    <source>
        <dbReference type="ARBA" id="ARBA00004651"/>
    </source>
</evidence>
<feature type="transmembrane region" description="Helical" evidence="6">
    <location>
        <begin position="258"/>
        <end position="276"/>
    </location>
</feature>
<evidence type="ECO:0000256" key="5">
    <source>
        <dbReference type="ARBA" id="ARBA00023136"/>
    </source>
</evidence>
<reference evidence="8 9" key="1">
    <citation type="submission" date="2015-03" db="EMBL/GenBank/DDBJ databases">
        <title>Draft genome sequence of Luteibacter yeojuensis strain SU11.</title>
        <authorList>
            <person name="Sulaiman J."/>
            <person name="Priya K."/>
            <person name="Chan K.-G."/>
        </authorList>
    </citation>
    <scope>NUCLEOTIDE SEQUENCE [LARGE SCALE GENOMIC DNA]</scope>
    <source>
        <strain evidence="8 9">SU11</strain>
    </source>
</reference>
<evidence type="ECO:0000259" key="7">
    <source>
        <dbReference type="Pfam" id="PF03176"/>
    </source>
</evidence>
<feature type="transmembrane region" description="Helical" evidence="6">
    <location>
        <begin position="697"/>
        <end position="717"/>
    </location>
</feature>
<dbReference type="Proteomes" id="UP000033651">
    <property type="component" value="Unassembled WGS sequence"/>
</dbReference>
<dbReference type="GO" id="GO:0005886">
    <property type="term" value="C:plasma membrane"/>
    <property type="evidence" value="ECO:0007669"/>
    <property type="project" value="UniProtKB-SubCell"/>
</dbReference>
<evidence type="ECO:0000256" key="2">
    <source>
        <dbReference type="ARBA" id="ARBA00022475"/>
    </source>
</evidence>
<keyword evidence="5 6" id="KW-0472">Membrane</keyword>
<comment type="caution">
    <text evidence="8">The sequence shown here is derived from an EMBL/GenBank/DDBJ whole genome shotgun (WGS) entry which is preliminary data.</text>
</comment>
<feature type="transmembrane region" description="Helical" evidence="6">
    <location>
        <begin position="283"/>
        <end position="304"/>
    </location>
</feature>
<dbReference type="InterPro" id="IPR004869">
    <property type="entry name" value="MMPL_dom"/>
</dbReference>
<dbReference type="PANTHER" id="PTHR33406">
    <property type="entry name" value="MEMBRANE PROTEIN MJ1562-RELATED"/>
    <property type="match status" value="1"/>
</dbReference>
<feature type="transmembrane region" description="Helical" evidence="6">
    <location>
        <begin position="352"/>
        <end position="372"/>
    </location>
</feature>
<gene>
    <name evidence="8" type="ORF">VI08_17475</name>
</gene>
<sequence length="787" mass="83566">MKAQPTTLRAVLFAAASLLVSALGAWLLFGRGASPLQTDLLAMLPATERNALAEDAVERLSRASGDRMILLVANKDDDAAKDAARDLGAALGKDKVFAHVLAELPPFDMEQLVNPFLPYRFHLLTRDDRDALSAPGFNAVDTLKRRLNEPFGATVGPKLGDDPFGWLQHWLDRQPWNRSTLVPEDDLLTAHRDDTSYVLVVATLDGSSYDDGVQRRALAALDAAEHEVTAKHPGTQLMRTGAIFYAASARAGAERDTHVVGITSTIGIAILLLFVFRSLRPLGIAFLSTALGVVGATVATILVFGQLHLLTLVFGAALLGEAVDYSIQYLCARANAGPTWEPLRGVRQVRPALLLALATSLLGYALLALVPFPALRQMAVFAIAGMAVACASVFWLLPALLRKPAHAPLATPFVRVALAWQRVASGRRAFLVIGVLVLAAIPGWLKLGHDDDIHLLISPPASLEAQTNQIRDIAGYGGGSQFWLVEGDTPEAVLQHEEALADRLEAEGIAWTGVSGMLPSQKRQAANAAAVAHVFCGGALARDGSCGTADRAQARSHMVAAGFKEATADQYIASFPGKPFTLDDWKRVPAYMPFQYLWMDKGSIVVPQGDVDVARMRAMAEGLPGVSVIDKPASISTLFGEYRGFASVWLGAAMLLVAAAFAWRYGRKGALRVLLPPLAGIVFSVAALGYLGQPLTLFHLMALMLVLGVGANYAVFLREGEPHSAHTPGAAYAGVLLSAVTALLSFGLLALSTMPALQHFGLTLLLGIGFTALLAPVSAPSPAGPQA</sequence>
<evidence type="ECO:0000256" key="4">
    <source>
        <dbReference type="ARBA" id="ARBA00022989"/>
    </source>
</evidence>
<organism evidence="8 9">
    <name type="scientific">Luteibacter yeojuensis</name>
    <dbReference type="NCBI Taxonomy" id="345309"/>
    <lineage>
        <taxon>Bacteria</taxon>
        <taxon>Pseudomonadati</taxon>
        <taxon>Pseudomonadota</taxon>
        <taxon>Gammaproteobacteria</taxon>
        <taxon>Lysobacterales</taxon>
        <taxon>Rhodanobacteraceae</taxon>
        <taxon>Luteibacter</taxon>
    </lineage>
</organism>
<dbReference type="OrthoDB" id="9780358at2"/>
<feature type="transmembrane region" description="Helical" evidence="6">
    <location>
        <begin position="670"/>
        <end position="691"/>
    </location>
</feature>
<feature type="domain" description="Membrane transport protein MMPL" evidence="7">
    <location>
        <begin position="193"/>
        <end position="402"/>
    </location>
</feature>